<dbReference type="Pfam" id="PF00691">
    <property type="entry name" value="OmpA"/>
    <property type="match status" value="1"/>
</dbReference>
<protein>
    <submittedName>
        <fullName evidence="7">OmpA family protein</fullName>
    </submittedName>
</protein>
<sequence length="768" mass="78962">MPTRAAIYYAIAAGIGAAGASALAATGGVALFEAQTRAHLESTLESADSWLSIAVDGTTVILSGEAPDVAARRAALTRLGAVRNGLVMIDATSSGTGATAPQDATKPAPLADVALRILLNGDEITLIGEIPRPSGDDPLAPLTGRRGAAVTDMTLPAEGRVPEAWAPALALALDAAGALHRGQVSVRPGEVVIDGTVAEPGARDNALARLAAERPRGTRLLARLSAPREVIAPFPFTARLQADGTLLVEDCAAPDDAAAAAIRARAAELGTEIDCRIGLGAPSEAWPEAVLAALDTLSGLGGGSLEMADSDVRLTGPAGLAPARFADRAEALTAALPPAYALTATLPPPDRERGPADVQPPQFSAVRSEDGAVRMRGDLFADKLQEQALVLAEAHFGFDTVVDETEPRADLPAGWSARVVAGLEALGRLQHGQLEITEDEIFVTGTSASEKVEDEVRAVLAARLPDDAATRLELFVSEDLSVANSIALPGELCAEQISLMLEGDQILFPPGETGISEESLPSIDRIAEVLKKCPGARFEIEGHTDSQGRESSNMALSQTRAEAVLAALLERGVDMVFLYATGYGETRPIADNGTEEGRAQNRRIAFSLRTEQDDAADVPVSDAGDGSVMAEGAAQAPGDDTVTTRASAGPTPIVESTTAETADGDVARTALSVADETLDGSGDEADADEQAAGAGDTDPDGISDHSEFHAAAGPDATTDETPDETPDAEAETGTEADAPTDTDEAAHDTGDVGPGRPRARPEDLPAVD</sequence>
<feature type="signal peptide" evidence="5">
    <location>
        <begin position="1"/>
        <end position="24"/>
    </location>
</feature>
<feature type="compositionally biased region" description="Acidic residues" evidence="4">
    <location>
        <begin position="717"/>
        <end position="743"/>
    </location>
</feature>
<comment type="subcellular location">
    <subcellularLocation>
        <location evidence="1">Cell outer membrane</location>
    </subcellularLocation>
</comment>
<gene>
    <name evidence="7" type="ORF">GE300_17170</name>
</gene>
<dbReference type="InterPro" id="IPR006664">
    <property type="entry name" value="OMP_bac"/>
</dbReference>
<keyword evidence="5" id="KW-0732">Signal</keyword>
<dbReference type="InterPro" id="IPR036737">
    <property type="entry name" value="OmpA-like_sf"/>
</dbReference>
<dbReference type="CDD" id="cd07185">
    <property type="entry name" value="OmpA_C-like"/>
    <property type="match status" value="1"/>
</dbReference>
<evidence type="ECO:0000256" key="5">
    <source>
        <dbReference type="SAM" id="SignalP"/>
    </source>
</evidence>
<accession>A0A6L5Z5D9</accession>
<evidence type="ECO:0000256" key="3">
    <source>
        <dbReference type="PROSITE-ProRule" id="PRU00473"/>
    </source>
</evidence>
<proteinExistence type="predicted"/>
<dbReference type="EMBL" id="WIND01000018">
    <property type="protein sequence ID" value="MSU91315.1"/>
    <property type="molecule type" value="Genomic_DNA"/>
</dbReference>
<dbReference type="PANTHER" id="PTHR30329:SF20">
    <property type="entry name" value="EXPORTED PROTEIN"/>
    <property type="match status" value="1"/>
</dbReference>
<dbReference type="PRINTS" id="PR01021">
    <property type="entry name" value="OMPADOMAIN"/>
</dbReference>
<dbReference type="AlphaFoldDB" id="A0A6L5Z5D9"/>
<feature type="region of interest" description="Disordered" evidence="4">
    <location>
        <begin position="610"/>
        <end position="768"/>
    </location>
</feature>
<dbReference type="PROSITE" id="PS51123">
    <property type="entry name" value="OMPA_2"/>
    <property type="match status" value="1"/>
</dbReference>
<dbReference type="InterPro" id="IPR006665">
    <property type="entry name" value="OmpA-like"/>
</dbReference>
<reference evidence="7 8" key="1">
    <citation type="submission" date="2019-10" db="EMBL/GenBank/DDBJ databases">
        <title>Cognatihalovulum marinum gen. nov. sp. nov., a new member of the family Rhodobacteraceae isolated from deep seawater of the Northwest Indian Ocean.</title>
        <authorList>
            <person name="Ruan C."/>
            <person name="Wang J."/>
            <person name="Zheng X."/>
            <person name="Song L."/>
            <person name="Zhu Y."/>
            <person name="Huang Y."/>
            <person name="Lu Z."/>
            <person name="Du W."/>
            <person name="Huang L."/>
            <person name="Dai X."/>
        </authorList>
    </citation>
    <scope>NUCLEOTIDE SEQUENCE [LARGE SCALE GENOMIC DNA]</scope>
    <source>
        <strain evidence="7 8">2CG4</strain>
    </source>
</reference>
<dbReference type="RefSeq" id="WP_154448347.1">
    <property type="nucleotide sequence ID" value="NZ_WIND01000018.1"/>
</dbReference>
<dbReference type="GO" id="GO:0009279">
    <property type="term" value="C:cell outer membrane"/>
    <property type="evidence" value="ECO:0007669"/>
    <property type="project" value="UniProtKB-SubCell"/>
</dbReference>
<keyword evidence="2 3" id="KW-0472">Membrane</keyword>
<organism evidence="7 8">
    <name type="scientific">Halovulum marinum</name>
    <dbReference type="NCBI Taxonomy" id="2662447"/>
    <lineage>
        <taxon>Bacteria</taxon>
        <taxon>Pseudomonadati</taxon>
        <taxon>Pseudomonadota</taxon>
        <taxon>Alphaproteobacteria</taxon>
        <taxon>Rhodobacterales</taxon>
        <taxon>Paracoccaceae</taxon>
        <taxon>Halovulum</taxon>
    </lineage>
</organism>
<evidence type="ECO:0000256" key="1">
    <source>
        <dbReference type="ARBA" id="ARBA00004442"/>
    </source>
</evidence>
<dbReference type="Gene3D" id="3.30.1330.60">
    <property type="entry name" value="OmpA-like domain"/>
    <property type="match status" value="1"/>
</dbReference>
<evidence type="ECO:0000313" key="8">
    <source>
        <dbReference type="Proteomes" id="UP000474957"/>
    </source>
</evidence>
<evidence type="ECO:0000256" key="4">
    <source>
        <dbReference type="SAM" id="MobiDB-lite"/>
    </source>
</evidence>
<evidence type="ECO:0000313" key="7">
    <source>
        <dbReference type="EMBL" id="MSU91315.1"/>
    </source>
</evidence>
<keyword evidence="8" id="KW-1185">Reference proteome</keyword>
<feature type="chain" id="PRO_5026894475" evidence="5">
    <location>
        <begin position="25"/>
        <end position="768"/>
    </location>
</feature>
<name>A0A6L5Z5D9_9RHOB</name>
<feature type="compositionally biased region" description="Basic and acidic residues" evidence="4">
    <location>
        <begin position="759"/>
        <end position="768"/>
    </location>
</feature>
<dbReference type="Proteomes" id="UP000474957">
    <property type="component" value="Unassembled WGS sequence"/>
</dbReference>
<evidence type="ECO:0000256" key="2">
    <source>
        <dbReference type="ARBA" id="ARBA00023136"/>
    </source>
</evidence>
<dbReference type="InterPro" id="IPR050330">
    <property type="entry name" value="Bact_OuterMem_StrucFunc"/>
</dbReference>
<dbReference type="Gene3D" id="3.40.1520.20">
    <property type="match status" value="2"/>
</dbReference>
<feature type="compositionally biased region" description="Acidic residues" evidence="4">
    <location>
        <begin position="676"/>
        <end position="689"/>
    </location>
</feature>
<comment type="caution">
    <text evidence="7">The sequence shown here is derived from an EMBL/GenBank/DDBJ whole genome shotgun (WGS) entry which is preliminary data.</text>
</comment>
<feature type="domain" description="OmpA-like" evidence="6">
    <location>
        <begin position="495"/>
        <end position="612"/>
    </location>
</feature>
<dbReference type="SUPFAM" id="SSF103088">
    <property type="entry name" value="OmpA-like"/>
    <property type="match status" value="1"/>
</dbReference>
<evidence type="ECO:0000259" key="6">
    <source>
        <dbReference type="PROSITE" id="PS51123"/>
    </source>
</evidence>
<dbReference type="PANTHER" id="PTHR30329">
    <property type="entry name" value="STATOR ELEMENT OF FLAGELLAR MOTOR COMPLEX"/>
    <property type="match status" value="1"/>
</dbReference>